<feature type="non-terminal residue" evidence="1">
    <location>
        <position position="1"/>
    </location>
</feature>
<gene>
    <name evidence="1" type="ORF">V1477_007583</name>
</gene>
<organism evidence="1 2">
    <name type="scientific">Vespula maculifrons</name>
    <name type="common">Eastern yellow jacket</name>
    <name type="synonym">Wasp</name>
    <dbReference type="NCBI Taxonomy" id="7453"/>
    <lineage>
        <taxon>Eukaryota</taxon>
        <taxon>Metazoa</taxon>
        <taxon>Ecdysozoa</taxon>
        <taxon>Arthropoda</taxon>
        <taxon>Hexapoda</taxon>
        <taxon>Insecta</taxon>
        <taxon>Pterygota</taxon>
        <taxon>Neoptera</taxon>
        <taxon>Endopterygota</taxon>
        <taxon>Hymenoptera</taxon>
        <taxon>Apocrita</taxon>
        <taxon>Aculeata</taxon>
        <taxon>Vespoidea</taxon>
        <taxon>Vespidae</taxon>
        <taxon>Vespinae</taxon>
        <taxon>Vespula</taxon>
    </lineage>
</organism>
<accession>A0ABD2CIQ1</accession>
<dbReference type="AlphaFoldDB" id="A0ABD2CIQ1"/>
<reference evidence="1 2" key="1">
    <citation type="journal article" date="2024" name="Ann. Entomol. Soc. Am.">
        <title>Genomic analyses of the southern and eastern yellowjacket wasps (Hymenoptera: Vespidae) reveal evolutionary signatures of social life.</title>
        <authorList>
            <person name="Catto M.A."/>
            <person name="Caine P.B."/>
            <person name="Orr S.E."/>
            <person name="Hunt B.G."/>
            <person name="Goodisman M.A.D."/>
        </authorList>
    </citation>
    <scope>NUCLEOTIDE SEQUENCE [LARGE SCALE GENOMIC DNA]</scope>
    <source>
        <strain evidence="1">232</strain>
        <tissue evidence="1">Head and thorax</tissue>
    </source>
</reference>
<dbReference type="Proteomes" id="UP001607303">
    <property type="component" value="Unassembled WGS sequence"/>
</dbReference>
<dbReference type="EMBL" id="JAYRBN010000051">
    <property type="protein sequence ID" value="KAL2744093.1"/>
    <property type="molecule type" value="Genomic_DNA"/>
</dbReference>
<name>A0ABD2CIQ1_VESMC</name>
<protein>
    <submittedName>
        <fullName evidence="1">Uncharacterized protein</fullName>
    </submittedName>
</protein>
<sequence length="247" mass="27394">YVHFASVLTFSVYSAISARSFLFIKTHRYVIIEQLFSREGPMGGAHGRGLLCGSPSFSIKKSNSILVLWFWFGPSFLIQFHRFRSFIGLTCAHVPALFLFFFSSSSRISIHRRGSDISSKGPFHNRLLDANTGKIGRTLTPVSAGTDVVFSGANKSPTPVGPQMQLPPRGGTWVGSTCKISKSMSSLYLKLGDRGTDHHGIFTRKQGMSPCFRTRMIGKTLTCVTAGTHVGVREREKKSYRGLRFDF</sequence>
<evidence type="ECO:0000313" key="2">
    <source>
        <dbReference type="Proteomes" id="UP001607303"/>
    </source>
</evidence>
<comment type="caution">
    <text evidence="1">The sequence shown here is derived from an EMBL/GenBank/DDBJ whole genome shotgun (WGS) entry which is preliminary data.</text>
</comment>
<evidence type="ECO:0000313" key="1">
    <source>
        <dbReference type="EMBL" id="KAL2744093.1"/>
    </source>
</evidence>
<proteinExistence type="predicted"/>
<keyword evidence="2" id="KW-1185">Reference proteome</keyword>